<dbReference type="GO" id="GO:0005829">
    <property type="term" value="C:cytosol"/>
    <property type="evidence" value="ECO:0007669"/>
    <property type="project" value="TreeGrafter"/>
</dbReference>
<evidence type="ECO:0000256" key="4">
    <source>
        <dbReference type="ARBA" id="ARBA00022563"/>
    </source>
</evidence>
<dbReference type="GO" id="GO:0006730">
    <property type="term" value="P:one-carbon metabolic process"/>
    <property type="evidence" value="ECO:0007669"/>
    <property type="project" value="UniProtKB-KW"/>
</dbReference>
<dbReference type="Pfam" id="PF00670">
    <property type="entry name" value="AdoHcyase_NAD"/>
    <property type="match status" value="1"/>
</dbReference>
<evidence type="ECO:0000256" key="2">
    <source>
        <dbReference type="ARBA" id="ARBA00005195"/>
    </source>
</evidence>
<evidence type="ECO:0000313" key="12">
    <source>
        <dbReference type="Ensembl" id="ENSPTEP00000018061.1"/>
    </source>
</evidence>
<evidence type="ECO:0000313" key="13">
    <source>
        <dbReference type="Proteomes" id="UP000694416"/>
    </source>
</evidence>
<dbReference type="SUPFAM" id="SSF52283">
    <property type="entry name" value="Formate/glycerate dehydrogenase catalytic domain-like"/>
    <property type="match status" value="1"/>
</dbReference>
<dbReference type="Pfam" id="PF05221">
    <property type="entry name" value="AdoHcyase"/>
    <property type="match status" value="1"/>
</dbReference>
<dbReference type="SUPFAM" id="SSF51735">
    <property type="entry name" value="NAD(P)-binding Rossmann-fold domains"/>
    <property type="match status" value="1"/>
</dbReference>
<evidence type="ECO:0000256" key="5">
    <source>
        <dbReference type="ARBA" id="ARBA00022801"/>
    </source>
</evidence>
<comment type="cofactor">
    <cofactor evidence="1">
        <name>NAD(+)</name>
        <dbReference type="ChEBI" id="CHEBI:57540"/>
    </cofactor>
</comment>
<keyword evidence="5" id="KW-0378">Hydrolase</keyword>
<comment type="subunit">
    <text evidence="8">Homotetramer. Interaction with AHCYL1.</text>
</comment>
<keyword evidence="4" id="KW-0554">One-carbon metabolism</keyword>
<dbReference type="Ensembl" id="ENSPTET00000026567.1">
    <property type="protein sequence ID" value="ENSPTEP00000018061.1"/>
    <property type="gene ID" value="ENSPTEG00000019550.1"/>
</dbReference>
<comment type="function">
    <text evidence="9">Catalyzes the hydrolysis of S-adenosyl-L-homocysteine to form adenosine and homocysteine. Binds copper ions.</text>
</comment>
<name>A0A8C9H9I1_9PRIM</name>
<dbReference type="InterPro" id="IPR015878">
    <property type="entry name" value="Ado_hCys_hydrolase_NAD-bd"/>
</dbReference>
<dbReference type="GO" id="GO:0004013">
    <property type="term" value="F:adenosylhomocysteinase activity"/>
    <property type="evidence" value="ECO:0007669"/>
    <property type="project" value="UniProtKB-EC"/>
</dbReference>
<dbReference type="Gene3D" id="3.40.50.1480">
    <property type="entry name" value="Adenosylhomocysteinase-like"/>
    <property type="match status" value="2"/>
</dbReference>
<evidence type="ECO:0000256" key="9">
    <source>
        <dbReference type="ARBA" id="ARBA00045926"/>
    </source>
</evidence>
<dbReference type="EC" id="3.13.2.1" evidence="7"/>
<reference evidence="12" key="1">
    <citation type="submission" date="2025-05" db="UniProtKB">
        <authorList>
            <consortium name="Ensembl"/>
        </authorList>
    </citation>
    <scope>IDENTIFICATION</scope>
</reference>
<dbReference type="InterPro" id="IPR000043">
    <property type="entry name" value="Adenosylhomocysteinase-like"/>
</dbReference>
<sequence length="309" mass="34934">MFFCFIKKINYENPNKWTTIAKKIIGVSEETTTGILRLRKMEKNKELLFSAINVNDAVTKSKYDNIYGCRHSLPDGIMRATDFLISGKIVVICGYGDVGKGCASSMKGLGARVYVTEVDPICAIQAVMEGFNVVTLEEIVEKGDFFITCTGNINIIKLEHIFKMKNNAVVGNIGHFDDEIQINELYNYEGIHIENVKPQVDRVTLPNGNKIIVLARGRLLNLGCATGHPAFVMSFSFCNQLFAQLDLWKYKNTGKYEKNVYLLPKELDEKVAFYHLKKLNASLTRLDDNQCEFLGVSKDGPYKCSNYRY</sequence>
<dbReference type="GO" id="GO:0033353">
    <property type="term" value="P:S-adenosylmethionine cycle"/>
    <property type="evidence" value="ECO:0007669"/>
    <property type="project" value="TreeGrafter"/>
</dbReference>
<evidence type="ECO:0000256" key="10">
    <source>
        <dbReference type="ARBA" id="ARBA00047800"/>
    </source>
</evidence>
<dbReference type="SMART" id="SM00997">
    <property type="entry name" value="AdoHcyase_NAD"/>
    <property type="match status" value="1"/>
</dbReference>
<proteinExistence type="inferred from homology"/>
<dbReference type="Proteomes" id="UP000694416">
    <property type="component" value="Unplaced"/>
</dbReference>
<dbReference type="CDD" id="cd00401">
    <property type="entry name" value="SAHH"/>
    <property type="match status" value="1"/>
</dbReference>
<comment type="similarity">
    <text evidence="3">Belongs to the adenosylhomocysteinase family.</text>
</comment>
<evidence type="ECO:0000256" key="3">
    <source>
        <dbReference type="ARBA" id="ARBA00007122"/>
    </source>
</evidence>
<dbReference type="InterPro" id="IPR042172">
    <property type="entry name" value="Adenosylhomocyst_ase-like_sf"/>
</dbReference>
<dbReference type="Gene3D" id="3.40.50.720">
    <property type="entry name" value="NAD(P)-binding Rossmann-like Domain"/>
    <property type="match status" value="1"/>
</dbReference>
<comment type="pathway">
    <text evidence="2">Amino-acid biosynthesis; L-homocysteine biosynthesis; L-homocysteine from S-adenosyl-L-homocysteine: step 1/1.</text>
</comment>
<accession>A0A8C9H9I1</accession>
<dbReference type="FunFam" id="3.40.50.720:FF:000004">
    <property type="entry name" value="Adenosylhomocysteinase"/>
    <property type="match status" value="1"/>
</dbReference>
<evidence type="ECO:0000256" key="8">
    <source>
        <dbReference type="ARBA" id="ARBA00038791"/>
    </source>
</evidence>
<dbReference type="InterPro" id="IPR036291">
    <property type="entry name" value="NAD(P)-bd_dom_sf"/>
</dbReference>
<keyword evidence="6" id="KW-0520">NAD</keyword>
<dbReference type="NCBIfam" id="NF004005">
    <property type="entry name" value="PRK05476.2-3"/>
    <property type="match status" value="1"/>
</dbReference>
<dbReference type="SMART" id="SM00996">
    <property type="entry name" value="AdoHcyase"/>
    <property type="match status" value="1"/>
</dbReference>
<dbReference type="PROSITE" id="PS00739">
    <property type="entry name" value="ADOHCYASE_2"/>
    <property type="match status" value="1"/>
</dbReference>
<dbReference type="Ensembl" id="ENSPTET00000026526.1">
    <property type="protein sequence ID" value="ENSPTEP00000018033.1"/>
    <property type="gene ID" value="ENSPTEG00000019520.1"/>
</dbReference>
<dbReference type="AlphaFoldDB" id="A0A8C9H9I1"/>
<evidence type="ECO:0000256" key="1">
    <source>
        <dbReference type="ARBA" id="ARBA00001911"/>
    </source>
</evidence>
<organism evidence="12 13">
    <name type="scientific">Piliocolobus tephrosceles</name>
    <name type="common">Ugandan red Colobus</name>
    <dbReference type="NCBI Taxonomy" id="591936"/>
    <lineage>
        <taxon>Eukaryota</taxon>
        <taxon>Metazoa</taxon>
        <taxon>Chordata</taxon>
        <taxon>Craniata</taxon>
        <taxon>Vertebrata</taxon>
        <taxon>Euteleostomi</taxon>
        <taxon>Mammalia</taxon>
        <taxon>Eutheria</taxon>
        <taxon>Euarchontoglires</taxon>
        <taxon>Primates</taxon>
        <taxon>Haplorrhini</taxon>
        <taxon>Catarrhini</taxon>
        <taxon>Cercopithecidae</taxon>
        <taxon>Colobinae</taxon>
        <taxon>Piliocolobus</taxon>
    </lineage>
</organism>
<evidence type="ECO:0000256" key="7">
    <source>
        <dbReference type="ARBA" id="ARBA00034527"/>
    </source>
</evidence>
<evidence type="ECO:0000256" key="6">
    <source>
        <dbReference type="ARBA" id="ARBA00023027"/>
    </source>
</evidence>
<feature type="domain" description="S-adenosyl-L-homocysteine hydrolase NAD binding" evidence="11">
    <location>
        <begin position="65"/>
        <end position="227"/>
    </location>
</feature>
<dbReference type="InterPro" id="IPR020082">
    <property type="entry name" value="S-Ado-L-homoCys_hydrolase_CS"/>
</dbReference>
<comment type="catalytic activity">
    <reaction evidence="10">
        <text>S-adenosyl-L-homocysteine + H2O = L-homocysteine + adenosine</text>
        <dbReference type="Rhea" id="RHEA:21708"/>
        <dbReference type="ChEBI" id="CHEBI:15377"/>
        <dbReference type="ChEBI" id="CHEBI:16335"/>
        <dbReference type="ChEBI" id="CHEBI:57856"/>
        <dbReference type="ChEBI" id="CHEBI:58199"/>
        <dbReference type="EC" id="3.13.2.1"/>
    </reaction>
    <physiologicalReaction direction="left-to-right" evidence="10">
        <dbReference type="Rhea" id="RHEA:21709"/>
    </physiologicalReaction>
</comment>
<dbReference type="PANTHER" id="PTHR23420">
    <property type="entry name" value="ADENOSYLHOMOCYSTEINASE"/>
    <property type="match status" value="1"/>
</dbReference>
<protein>
    <recommendedName>
        <fullName evidence="7">adenosylhomocysteinase</fullName>
        <ecNumber evidence="7">3.13.2.1</ecNumber>
    </recommendedName>
</protein>
<evidence type="ECO:0000259" key="11">
    <source>
        <dbReference type="SMART" id="SM00997"/>
    </source>
</evidence>
<keyword evidence="13" id="KW-1185">Reference proteome</keyword>
<dbReference type="PANTHER" id="PTHR23420:SF0">
    <property type="entry name" value="ADENOSYLHOMOCYSTEINASE"/>
    <property type="match status" value="1"/>
</dbReference>